<dbReference type="Proteomes" id="UP000005801">
    <property type="component" value="Unassembled WGS sequence"/>
</dbReference>
<dbReference type="EMBL" id="ABCS01000002">
    <property type="protein sequence ID" value="EDM81558.1"/>
    <property type="molecule type" value="Genomic_DNA"/>
</dbReference>
<keyword evidence="3" id="KW-1185">Reference proteome</keyword>
<dbReference type="InterPro" id="IPR010281">
    <property type="entry name" value="DUF885"/>
</dbReference>
<accession>A6FXH0</accession>
<evidence type="ECO:0000313" key="2">
    <source>
        <dbReference type="EMBL" id="EDM81558.1"/>
    </source>
</evidence>
<proteinExistence type="predicted"/>
<name>A6FXH0_9BACT</name>
<sequence>MVGASWACSKASPATSSADAATASSPAPRSGDWSRARAGALQTIRDLDPLGSVSLGLHDYDGKLRDVSPDGLAAAESAMVAALADLDAVDPRSLSAIERVELDSLRVRLDGDLFELQVRRSRWRNPMVYVNDVELTPYVSRDYRPVDARAQAVIAVAKASVAHFEHAKGNLEAELPAPFVDTALLQTRGTIAFVRDDVPKALAGLDEARAKELGEALATMQGALEGYEAFLVERQASANADFRLGEATFLEMLRRTQGIDMSLDELHAMAHADLERNWALAIEAARQIDPNKDIEAVMAEVAADKPEADQVLATAAQQAVDARQFLLDRAIVTIPTEDVVEVTETPTFMRWNSAFLDGAGPFETAPLPSFYYISPPDPSWPEAQQVAYIPGRTDLLFITVHEVWPGHFLHGLHVDVNASEVLRSLWNFTTGEGWAHYTEEMMWDEGLSTDPKVRLGQLQNALLRNVRFLSALGLHTGAMTVDESAELFRTRAFQDPVNAEQQAKRGTFDPMYLAYTLGKLMILDLREQWLAAGEGRTLGQFHDALLSYACAPLPAVRAAMLEEG</sequence>
<feature type="region of interest" description="Disordered" evidence="1">
    <location>
        <begin position="1"/>
        <end position="34"/>
    </location>
</feature>
<gene>
    <name evidence="2" type="ORF">PPSIR1_21614</name>
</gene>
<dbReference type="eggNOG" id="COG4805">
    <property type="taxonomic scope" value="Bacteria"/>
</dbReference>
<organism evidence="2 3">
    <name type="scientific">Plesiocystis pacifica SIR-1</name>
    <dbReference type="NCBI Taxonomy" id="391625"/>
    <lineage>
        <taxon>Bacteria</taxon>
        <taxon>Pseudomonadati</taxon>
        <taxon>Myxococcota</taxon>
        <taxon>Polyangia</taxon>
        <taxon>Nannocystales</taxon>
        <taxon>Nannocystaceae</taxon>
        <taxon>Plesiocystis</taxon>
    </lineage>
</organism>
<evidence type="ECO:0000313" key="3">
    <source>
        <dbReference type="Proteomes" id="UP000005801"/>
    </source>
</evidence>
<reference evidence="2 3" key="1">
    <citation type="submission" date="2007-06" db="EMBL/GenBank/DDBJ databases">
        <authorList>
            <person name="Shimkets L."/>
            <person name="Ferriera S."/>
            <person name="Johnson J."/>
            <person name="Kravitz S."/>
            <person name="Beeson K."/>
            <person name="Sutton G."/>
            <person name="Rogers Y.-H."/>
            <person name="Friedman R."/>
            <person name="Frazier M."/>
            <person name="Venter J.C."/>
        </authorList>
    </citation>
    <scope>NUCLEOTIDE SEQUENCE [LARGE SCALE GENOMIC DNA]</scope>
    <source>
        <strain evidence="2 3">SIR-1</strain>
    </source>
</reference>
<comment type="caution">
    <text evidence="2">The sequence shown here is derived from an EMBL/GenBank/DDBJ whole genome shotgun (WGS) entry which is preliminary data.</text>
</comment>
<feature type="compositionally biased region" description="Low complexity" evidence="1">
    <location>
        <begin position="9"/>
        <end position="30"/>
    </location>
</feature>
<dbReference type="Pfam" id="PF05960">
    <property type="entry name" value="DUF885"/>
    <property type="match status" value="1"/>
</dbReference>
<dbReference type="AlphaFoldDB" id="A6FXH0"/>
<dbReference type="PANTHER" id="PTHR33361">
    <property type="entry name" value="GLR0591 PROTEIN"/>
    <property type="match status" value="1"/>
</dbReference>
<evidence type="ECO:0000256" key="1">
    <source>
        <dbReference type="SAM" id="MobiDB-lite"/>
    </source>
</evidence>
<evidence type="ECO:0008006" key="4">
    <source>
        <dbReference type="Google" id="ProtNLM"/>
    </source>
</evidence>
<dbReference type="PANTHER" id="PTHR33361:SF15">
    <property type="entry name" value="DUF885 FAMILY LIPOPROTEIN"/>
    <property type="match status" value="1"/>
</dbReference>
<protein>
    <recommendedName>
        <fullName evidence="4">Lipoprotein</fullName>
    </recommendedName>
</protein>
<dbReference type="STRING" id="391625.PPSIR1_21614"/>